<dbReference type="Proteomes" id="UP000234653">
    <property type="component" value="Chromosome"/>
</dbReference>
<evidence type="ECO:0000313" key="2">
    <source>
        <dbReference type="Proteomes" id="UP000234653"/>
    </source>
</evidence>
<accession>A0A2K9HF95</accession>
<reference evidence="1 2" key="1">
    <citation type="submission" date="2016-12" db="EMBL/GenBank/DDBJ databases">
        <title>The whole genome sequencing and assembly of Lactobacillus alimentarius DSM 20249T strain.</title>
        <authorList>
            <person name="Lee Y.-J."/>
            <person name="Yi H."/>
            <person name="Bahn Y.-S."/>
            <person name="Kim J.F."/>
            <person name="Lee D.-W."/>
        </authorList>
    </citation>
    <scope>NUCLEOTIDE SEQUENCE [LARGE SCALE GENOMIC DNA]</scope>
    <source>
        <strain evidence="1 2">DSM 20249</strain>
    </source>
</reference>
<dbReference type="EMBL" id="CP018867">
    <property type="protein sequence ID" value="AUI71230.1"/>
    <property type="molecule type" value="Genomic_DNA"/>
</dbReference>
<dbReference type="RefSeq" id="WP_057739677.1">
    <property type="nucleotide sequence ID" value="NZ_AZDQ01000043.1"/>
</dbReference>
<dbReference type="STRING" id="1423720.FC67_GL001882"/>
<evidence type="ECO:0000313" key="1">
    <source>
        <dbReference type="EMBL" id="AUI71230.1"/>
    </source>
</evidence>
<protein>
    <submittedName>
        <fullName evidence="1">Uncharacterized protein</fullName>
    </submittedName>
</protein>
<keyword evidence="2" id="KW-1185">Reference proteome</keyword>
<gene>
    <name evidence="1" type="ORF">LA20249_03030</name>
</gene>
<dbReference type="OrthoDB" id="2303885at2"/>
<organism evidence="1 2">
    <name type="scientific">Companilactobacillus alimentarius DSM 20249</name>
    <dbReference type="NCBI Taxonomy" id="1423720"/>
    <lineage>
        <taxon>Bacteria</taxon>
        <taxon>Bacillati</taxon>
        <taxon>Bacillota</taxon>
        <taxon>Bacilli</taxon>
        <taxon>Lactobacillales</taxon>
        <taxon>Lactobacillaceae</taxon>
        <taxon>Companilactobacillus</taxon>
    </lineage>
</organism>
<sequence>MSKKVTLRKSGNSLIFTAPSELTDKVGTKYSVTQHEDGSVLYTPVEHVNVFSTEEFKKHDFRRDLEEIPEAGEVKPVGREKLL</sequence>
<dbReference type="AlphaFoldDB" id="A0A2K9HF95"/>
<name>A0A2K9HF95_9LACO</name>
<dbReference type="KEGG" id="lali:LA20249_03030"/>
<proteinExistence type="predicted"/>